<proteinExistence type="predicted"/>
<reference evidence="1" key="1">
    <citation type="journal article" date="2021" name="New Phytol.">
        <title>Evolutionary innovations through gain and loss of genes in the ectomycorrhizal Boletales.</title>
        <authorList>
            <person name="Wu G."/>
            <person name="Miyauchi S."/>
            <person name="Morin E."/>
            <person name="Kuo A."/>
            <person name="Drula E."/>
            <person name="Varga T."/>
            <person name="Kohler A."/>
            <person name="Feng B."/>
            <person name="Cao Y."/>
            <person name="Lipzen A."/>
            <person name="Daum C."/>
            <person name="Hundley H."/>
            <person name="Pangilinan J."/>
            <person name="Johnson J."/>
            <person name="Barry K."/>
            <person name="LaButti K."/>
            <person name="Ng V."/>
            <person name="Ahrendt S."/>
            <person name="Min B."/>
            <person name="Choi I.G."/>
            <person name="Park H."/>
            <person name="Plett J.M."/>
            <person name="Magnuson J."/>
            <person name="Spatafora J.W."/>
            <person name="Nagy L.G."/>
            <person name="Henrissat B."/>
            <person name="Grigoriev I.V."/>
            <person name="Yang Z.L."/>
            <person name="Xu J."/>
            <person name="Martin F.M."/>
        </authorList>
    </citation>
    <scope>NUCLEOTIDE SEQUENCE</scope>
    <source>
        <strain evidence="1">KKN 215</strain>
    </source>
</reference>
<dbReference type="Gene3D" id="3.50.50.100">
    <property type="match status" value="1"/>
</dbReference>
<evidence type="ECO:0000313" key="1">
    <source>
        <dbReference type="EMBL" id="KAH8073804.1"/>
    </source>
</evidence>
<comment type="caution">
    <text evidence="1">The sequence shown here is derived from an EMBL/GenBank/DDBJ whole genome shotgun (WGS) entry which is preliminary data.</text>
</comment>
<dbReference type="EMBL" id="JAEVFJ010000073">
    <property type="protein sequence ID" value="KAH8073804.1"/>
    <property type="molecule type" value="Genomic_DNA"/>
</dbReference>
<evidence type="ECO:0000313" key="2">
    <source>
        <dbReference type="Proteomes" id="UP000813824"/>
    </source>
</evidence>
<sequence length="154" mass="16510">MSKRSNILIVGGGGYGAALARDLSAKLGPSKYNLVLVSSRPYYLNYAAAVRFTITAADSLEDTALMPVREPLPQHSMAHSSLSLSPLSPTAGSRRAENCCCRMATLDKVSYDVLIFASGHIYLSPQIHPRISERRGPESNICCGPVGHCSCLGR</sequence>
<accession>A0A8K0XJG7</accession>
<name>A0A8K0XJG7_9AGAR</name>
<protein>
    <recommendedName>
        <fullName evidence="3">FAD/NAD(P)-binding domain-containing protein</fullName>
    </recommendedName>
</protein>
<evidence type="ECO:0008006" key="3">
    <source>
        <dbReference type="Google" id="ProtNLM"/>
    </source>
</evidence>
<keyword evidence="2" id="KW-1185">Reference proteome</keyword>
<organism evidence="1 2">
    <name type="scientific">Cristinia sonorae</name>
    <dbReference type="NCBI Taxonomy" id="1940300"/>
    <lineage>
        <taxon>Eukaryota</taxon>
        <taxon>Fungi</taxon>
        <taxon>Dikarya</taxon>
        <taxon>Basidiomycota</taxon>
        <taxon>Agaricomycotina</taxon>
        <taxon>Agaricomycetes</taxon>
        <taxon>Agaricomycetidae</taxon>
        <taxon>Agaricales</taxon>
        <taxon>Pleurotineae</taxon>
        <taxon>Stephanosporaceae</taxon>
        <taxon>Cristinia</taxon>
    </lineage>
</organism>
<dbReference type="AlphaFoldDB" id="A0A8K0XJG7"/>
<dbReference type="OrthoDB" id="202203at2759"/>
<gene>
    <name evidence="1" type="ORF">BXZ70DRAFT_747330</name>
</gene>
<dbReference type="Proteomes" id="UP000813824">
    <property type="component" value="Unassembled WGS sequence"/>
</dbReference>